<protein>
    <submittedName>
        <fullName evidence="2">Uncharacterized protein</fullName>
    </submittedName>
</protein>
<accession>A0A7W5DUY5</accession>
<name>A0A7W5DUY5_9BACT</name>
<dbReference type="AlphaFoldDB" id="A0A7W5DUY5"/>
<reference evidence="2 3" key="1">
    <citation type="submission" date="2020-08" db="EMBL/GenBank/DDBJ databases">
        <title>Genomic Encyclopedia of Type Strains, Phase III (KMG-III): the genomes of soil and plant-associated and newly described type strains.</title>
        <authorList>
            <person name="Whitman W."/>
        </authorList>
    </citation>
    <scope>NUCLEOTIDE SEQUENCE [LARGE SCALE GENOMIC DNA]</scope>
    <source>
        <strain evidence="2 3">CECT 8075</strain>
    </source>
</reference>
<evidence type="ECO:0000313" key="3">
    <source>
        <dbReference type="Proteomes" id="UP000536179"/>
    </source>
</evidence>
<feature type="region of interest" description="Disordered" evidence="1">
    <location>
        <begin position="64"/>
        <end position="95"/>
    </location>
</feature>
<dbReference type="Proteomes" id="UP000536179">
    <property type="component" value="Unassembled WGS sequence"/>
</dbReference>
<organism evidence="2 3">
    <name type="scientific">Aporhodopirellula rubra</name>
    <dbReference type="NCBI Taxonomy" id="980271"/>
    <lineage>
        <taxon>Bacteria</taxon>
        <taxon>Pseudomonadati</taxon>
        <taxon>Planctomycetota</taxon>
        <taxon>Planctomycetia</taxon>
        <taxon>Pirellulales</taxon>
        <taxon>Pirellulaceae</taxon>
        <taxon>Aporhodopirellula</taxon>
    </lineage>
</organism>
<evidence type="ECO:0000313" key="2">
    <source>
        <dbReference type="EMBL" id="MBB3205021.1"/>
    </source>
</evidence>
<evidence type="ECO:0000256" key="1">
    <source>
        <dbReference type="SAM" id="MobiDB-lite"/>
    </source>
</evidence>
<sequence length="95" mass="10536">MVTKPTEQLPEKPTHDSMCVDQRKVNAKKRPWQMTGECRLNQSAQAKFAKSVGADARGSKVLTTSVTANRHSHSHPITDESGPLQTPDLRLDAER</sequence>
<keyword evidence="3" id="KW-1185">Reference proteome</keyword>
<proteinExistence type="predicted"/>
<comment type="caution">
    <text evidence="2">The sequence shown here is derived from an EMBL/GenBank/DDBJ whole genome shotgun (WGS) entry which is preliminary data.</text>
</comment>
<gene>
    <name evidence="2" type="ORF">FHS27_000788</name>
</gene>
<dbReference type="EMBL" id="JACHXU010000002">
    <property type="protein sequence ID" value="MBB3205021.1"/>
    <property type="molecule type" value="Genomic_DNA"/>
</dbReference>